<organism evidence="2 3">
    <name type="scientific">Senna tora</name>
    <dbReference type="NCBI Taxonomy" id="362788"/>
    <lineage>
        <taxon>Eukaryota</taxon>
        <taxon>Viridiplantae</taxon>
        <taxon>Streptophyta</taxon>
        <taxon>Embryophyta</taxon>
        <taxon>Tracheophyta</taxon>
        <taxon>Spermatophyta</taxon>
        <taxon>Magnoliopsida</taxon>
        <taxon>eudicotyledons</taxon>
        <taxon>Gunneridae</taxon>
        <taxon>Pentapetalae</taxon>
        <taxon>rosids</taxon>
        <taxon>fabids</taxon>
        <taxon>Fabales</taxon>
        <taxon>Fabaceae</taxon>
        <taxon>Caesalpinioideae</taxon>
        <taxon>Cassia clade</taxon>
        <taxon>Senna</taxon>
    </lineage>
</organism>
<evidence type="ECO:0000313" key="2">
    <source>
        <dbReference type="EMBL" id="KAF7800978.1"/>
    </source>
</evidence>
<dbReference type="EMBL" id="JAAIUW010000064">
    <property type="protein sequence ID" value="KAF7800978.1"/>
    <property type="molecule type" value="Genomic_DNA"/>
</dbReference>
<feature type="region of interest" description="Disordered" evidence="1">
    <location>
        <begin position="39"/>
        <end position="69"/>
    </location>
</feature>
<accession>A0A834SCF3</accession>
<evidence type="ECO:0000313" key="3">
    <source>
        <dbReference type="Proteomes" id="UP000634136"/>
    </source>
</evidence>
<comment type="caution">
    <text evidence="2">The sequence shown here is derived from an EMBL/GenBank/DDBJ whole genome shotgun (WGS) entry which is preliminary data.</text>
</comment>
<sequence>MINENFPDEQLFGLEQMEGPCPREKLKKSVDKVSNLKGMKEKHLRRKVMSQRKKGSLASSSKGGKRFAD</sequence>
<proteinExistence type="predicted"/>
<keyword evidence="3" id="KW-1185">Reference proteome</keyword>
<dbReference type="AlphaFoldDB" id="A0A834SCF3"/>
<dbReference type="Proteomes" id="UP000634136">
    <property type="component" value="Unassembled WGS sequence"/>
</dbReference>
<feature type="region of interest" description="Disordered" evidence="1">
    <location>
        <begin position="1"/>
        <end position="22"/>
    </location>
</feature>
<evidence type="ECO:0000256" key="1">
    <source>
        <dbReference type="SAM" id="MobiDB-lite"/>
    </source>
</evidence>
<name>A0A834SCF3_9FABA</name>
<reference evidence="2" key="1">
    <citation type="submission" date="2020-09" db="EMBL/GenBank/DDBJ databases">
        <title>Genome-Enabled Discovery of Anthraquinone Biosynthesis in Senna tora.</title>
        <authorList>
            <person name="Kang S.-H."/>
            <person name="Pandey R.P."/>
            <person name="Lee C.-M."/>
            <person name="Sim J.-S."/>
            <person name="Jeong J.-T."/>
            <person name="Choi B.-S."/>
            <person name="Jung M."/>
            <person name="Ginzburg D."/>
            <person name="Zhao K."/>
            <person name="Won S.Y."/>
            <person name="Oh T.-J."/>
            <person name="Yu Y."/>
            <person name="Kim N.-H."/>
            <person name="Lee O.R."/>
            <person name="Lee T.-H."/>
            <person name="Bashyal P."/>
            <person name="Kim T.-S."/>
            <person name="Lee W.-H."/>
            <person name="Kawkins C."/>
            <person name="Kim C.-K."/>
            <person name="Kim J.S."/>
            <person name="Ahn B.O."/>
            <person name="Rhee S.Y."/>
            <person name="Sohng J.K."/>
        </authorList>
    </citation>
    <scope>NUCLEOTIDE SEQUENCE</scope>
    <source>
        <tissue evidence="2">Leaf</tissue>
    </source>
</reference>
<protein>
    <submittedName>
        <fullName evidence="2">Uncharacterized protein</fullName>
    </submittedName>
</protein>
<gene>
    <name evidence="2" type="ORF">G2W53_044529</name>
</gene>
<feature type="compositionally biased region" description="Basic residues" evidence="1">
    <location>
        <begin position="40"/>
        <end position="55"/>
    </location>
</feature>